<dbReference type="PRINTS" id="PR01308">
    <property type="entry name" value="P2X1RECEPTOR"/>
</dbReference>
<evidence type="ECO:0000256" key="7">
    <source>
        <dbReference type="ARBA" id="ARBA00022840"/>
    </source>
</evidence>
<dbReference type="PRINTS" id="PR01307">
    <property type="entry name" value="P2XRECEPTOR"/>
</dbReference>
<dbReference type="PANTHER" id="PTHR10125:SF9">
    <property type="entry name" value="P2X PURINOCEPTOR 1"/>
    <property type="match status" value="1"/>
</dbReference>
<dbReference type="FunFam" id="1.10.287.940:FF:000005">
    <property type="entry name" value="P2X purinoceptor"/>
    <property type="match status" value="1"/>
</dbReference>
<comment type="catalytic activity">
    <reaction evidence="16">
        <text>Na(+)(in) = Na(+)(out)</text>
        <dbReference type="Rhea" id="RHEA:34963"/>
        <dbReference type="ChEBI" id="CHEBI:29101"/>
    </reaction>
</comment>
<comment type="catalytic activity">
    <reaction evidence="17">
        <text>Ca(2+)(in) = Ca(2+)(out)</text>
        <dbReference type="Rhea" id="RHEA:29671"/>
        <dbReference type="ChEBI" id="CHEBI:29108"/>
    </reaction>
</comment>
<evidence type="ECO:0000256" key="18">
    <source>
        <dbReference type="RuleBase" id="RU000681"/>
    </source>
</evidence>
<dbReference type="GO" id="GO:0030168">
    <property type="term" value="P:platelet activation"/>
    <property type="evidence" value="ECO:0007669"/>
    <property type="project" value="Ensembl"/>
</dbReference>
<evidence type="ECO:0000256" key="16">
    <source>
        <dbReference type="ARBA" id="ARBA00036239"/>
    </source>
</evidence>
<dbReference type="Gene3D" id="2.60.490.10">
    <property type="entry name" value="atp-gated p2x4 ion channel domain"/>
    <property type="match status" value="1"/>
</dbReference>
<evidence type="ECO:0000256" key="19">
    <source>
        <dbReference type="SAM" id="MobiDB-lite"/>
    </source>
</evidence>
<feature type="region of interest" description="Disordered" evidence="19">
    <location>
        <begin position="49"/>
        <end position="107"/>
    </location>
</feature>
<keyword evidence="15 18" id="KW-0407">Ion channel</keyword>
<evidence type="ECO:0000256" key="5">
    <source>
        <dbReference type="ARBA" id="ARBA00022692"/>
    </source>
</evidence>
<dbReference type="InterPro" id="IPR059116">
    <property type="entry name" value="P2X_receptor"/>
</dbReference>
<dbReference type="Gene3D" id="1.10.287.940">
    <property type="entry name" value="atp-gated p2x4 ion channel"/>
    <property type="match status" value="1"/>
</dbReference>
<comment type="subcellular location">
    <subcellularLocation>
        <location evidence="1">Cell membrane</location>
        <topology evidence="1">Multi-pass membrane protein</topology>
    </subcellularLocation>
    <subcellularLocation>
        <location evidence="18">Membrane</location>
        <topology evidence="18">Multi-pass membrane protein</topology>
    </subcellularLocation>
</comment>
<dbReference type="GO" id="GO:0051924">
    <property type="term" value="P:regulation of calcium ion transport"/>
    <property type="evidence" value="ECO:0007669"/>
    <property type="project" value="Ensembl"/>
</dbReference>
<evidence type="ECO:0000256" key="10">
    <source>
        <dbReference type="ARBA" id="ARBA00023136"/>
    </source>
</evidence>
<dbReference type="Proteomes" id="UP000694426">
    <property type="component" value="Unplaced"/>
</dbReference>
<keyword evidence="6" id="KW-0547">Nucleotide-binding</keyword>
<organism evidence="20 21">
    <name type="scientific">Anser brachyrhynchus</name>
    <name type="common">Pink-footed goose</name>
    <dbReference type="NCBI Taxonomy" id="132585"/>
    <lineage>
        <taxon>Eukaryota</taxon>
        <taxon>Metazoa</taxon>
        <taxon>Chordata</taxon>
        <taxon>Craniata</taxon>
        <taxon>Vertebrata</taxon>
        <taxon>Euteleostomi</taxon>
        <taxon>Archelosauria</taxon>
        <taxon>Archosauria</taxon>
        <taxon>Dinosauria</taxon>
        <taxon>Saurischia</taxon>
        <taxon>Theropoda</taxon>
        <taxon>Coelurosauria</taxon>
        <taxon>Aves</taxon>
        <taxon>Neognathae</taxon>
        <taxon>Galloanserae</taxon>
        <taxon>Anseriformes</taxon>
        <taxon>Anatidae</taxon>
        <taxon>Anserinae</taxon>
        <taxon>Anser</taxon>
    </lineage>
</organism>
<keyword evidence="9 18" id="KW-0406">Ion transport</keyword>
<dbReference type="GO" id="GO:0002554">
    <property type="term" value="P:serotonin secretion by platelet"/>
    <property type="evidence" value="ECO:0007669"/>
    <property type="project" value="Ensembl"/>
</dbReference>
<keyword evidence="11" id="KW-1015">Disulfide bond</keyword>
<dbReference type="GeneTree" id="ENSGT01020000230351"/>
<comment type="similarity">
    <text evidence="2 18">Belongs to the P2X receptor family.</text>
</comment>
<reference evidence="20" key="2">
    <citation type="submission" date="2025-09" db="UniProtKB">
        <authorList>
            <consortium name="Ensembl"/>
        </authorList>
    </citation>
    <scope>IDENTIFICATION</scope>
</reference>
<gene>
    <name evidence="20" type="primary">P2RX1</name>
</gene>
<dbReference type="Pfam" id="PF00864">
    <property type="entry name" value="P2X_receptor"/>
    <property type="match status" value="1"/>
</dbReference>
<keyword evidence="8 18" id="KW-1133">Transmembrane helix</keyword>
<dbReference type="GO" id="GO:0046513">
    <property type="term" value="P:ceramide biosynthetic process"/>
    <property type="evidence" value="ECO:0007669"/>
    <property type="project" value="Ensembl"/>
</dbReference>
<dbReference type="FunFam" id="1.10.287.940:FF:000010">
    <property type="entry name" value="P2X receptor E"/>
    <property type="match status" value="1"/>
</dbReference>
<evidence type="ECO:0000256" key="3">
    <source>
        <dbReference type="ARBA" id="ARBA00022448"/>
    </source>
</evidence>
<dbReference type="GO" id="GO:0033198">
    <property type="term" value="P:response to ATP"/>
    <property type="evidence" value="ECO:0007669"/>
    <property type="project" value="Ensembl"/>
</dbReference>
<evidence type="ECO:0000256" key="6">
    <source>
        <dbReference type="ARBA" id="ARBA00022741"/>
    </source>
</evidence>
<dbReference type="InterPro" id="IPR053792">
    <property type="entry name" value="P2X_RECEPTOR_CS"/>
</dbReference>
<dbReference type="AlphaFoldDB" id="A0A8B9BYG5"/>
<evidence type="ECO:0000256" key="4">
    <source>
        <dbReference type="ARBA" id="ARBA00022475"/>
    </source>
</evidence>
<dbReference type="GO" id="GO:0007320">
    <property type="term" value="P:insemination"/>
    <property type="evidence" value="ECO:0007669"/>
    <property type="project" value="Ensembl"/>
</dbReference>
<dbReference type="GO" id="GO:0043270">
    <property type="term" value="P:positive regulation of monoatomic ion transport"/>
    <property type="evidence" value="ECO:0007669"/>
    <property type="project" value="Ensembl"/>
</dbReference>
<dbReference type="GO" id="GO:0005524">
    <property type="term" value="F:ATP binding"/>
    <property type="evidence" value="ECO:0007669"/>
    <property type="project" value="UniProtKB-KW"/>
</dbReference>
<feature type="transmembrane region" description="Helical" evidence="18">
    <location>
        <begin position="441"/>
        <end position="463"/>
    </location>
</feature>
<evidence type="ECO:0000313" key="21">
    <source>
        <dbReference type="Proteomes" id="UP000694426"/>
    </source>
</evidence>
<evidence type="ECO:0000313" key="20">
    <source>
        <dbReference type="Ensembl" id="ENSABRP00000011478.1"/>
    </source>
</evidence>
<evidence type="ECO:0000256" key="11">
    <source>
        <dbReference type="ARBA" id="ARBA00023157"/>
    </source>
</evidence>
<evidence type="ECO:0000256" key="17">
    <source>
        <dbReference type="ARBA" id="ARBA00036634"/>
    </source>
</evidence>
<dbReference type="PROSITE" id="PS01212">
    <property type="entry name" value="P2X_RECEPTOR"/>
    <property type="match status" value="1"/>
</dbReference>
<feature type="transmembrane region" description="Helical" evidence="18">
    <location>
        <begin position="136"/>
        <end position="155"/>
    </location>
</feature>
<dbReference type="GO" id="GO:0001614">
    <property type="term" value="F:purinergic nucleotide receptor activity"/>
    <property type="evidence" value="ECO:0007669"/>
    <property type="project" value="Ensembl"/>
</dbReference>
<dbReference type="GO" id="GO:0045121">
    <property type="term" value="C:membrane raft"/>
    <property type="evidence" value="ECO:0007669"/>
    <property type="project" value="Ensembl"/>
</dbReference>
<dbReference type="GO" id="GO:0045211">
    <property type="term" value="C:postsynaptic membrane"/>
    <property type="evidence" value="ECO:0007669"/>
    <property type="project" value="Ensembl"/>
</dbReference>
<feature type="region of interest" description="Disordered" evidence="19">
    <location>
        <begin position="1"/>
        <end position="27"/>
    </location>
</feature>
<dbReference type="GO" id="GO:0099604">
    <property type="term" value="F:ligand-gated calcium channel activity"/>
    <property type="evidence" value="ECO:0007669"/>
    <property type="project" value="Ensembl"/>
</dbReference>
<dbReference type="InterPro" id="IPR027309">
    <property type="entry name" value="P2X_extracellular_dom_sf"/>
</dbReference>
<evidence type="ECO:0000256" key="8">
    <source>
        <dbReference type="ARBA" id="ARBA00022989"/>
    </source>
</evidence>
<dbReference type="Ensembl" id="ENSABRT00000016403.1">
    <property type="protein sequence ID" value="ENSABRP00000011478.1"/>
    <property type="gene ID" value="ENSABRG00000010286.1"/>
</dbReference>
<evidence type="ECO:0000256" key="14">
    <source>
        <dbReference type="ARBA" id="ARBA00023286"/>
    </source>
</evidence>
<keyword evidence="5 18" id="KW-0812">Transmembrane</keyword>
<name>A0A8B9BYG5_9AVES</name>
<evidence type="ECO:0000256" key="9">
    <source>
        <dbReference type="ARBA" id="ARBA00023065"/>
    </source>
</evidence>
<keyword evidence="3 18" id="KW-0813">Transport</keyword>
<reference evidence="20" key="1">
    <citation type="submission" date="2025-08" db="UniProtKB">
        <authorList>
            <consortium name="Ensembl"/>
        </authorList>
    </citation>
    <scope>IDENTIFICATION</scope>
</reference>
<dbReference type="GO" id="GO:0003056">
    <property type="term" value="P:regulation of vascular associated smooth muscle contraction"/>
    <property type="evidence" value="ECO:0007669"/>
    <property type="project" value="Ensembl"/>
</dbReference>
<dbReference type="PANTHER" id="PTHR10125">
    <property type="entry name" value="P2X PURINOCEPTOR"/>
    <property type="match status" value="1"/>
</dbReference>
<comment type="function">
    <text evidence="18">Receptor for ATP that acts as a ligand-gated ion channel.</text>
</comment>
<keyword evidence="4" id="KW-1003">Cell membrane</keyword>
<dbReference type="InterPro" id="IPR003044">
    <property type="entry name" value="P2X1_purnocptor"/>
</dbReference>
<dbReference type="FunFam" id="2.60.490.10:FF:000001">
    <property type="entry name" value="P2X purinoceptor"/>
    <property type="match status" value="1"/>
</dbReference>
<dbReference type="GO" id="GO:0009897">
    <property type="term" value="C:external side of plasma membrane"/>
    <property type="evidence" value="ECO:0007669"/>
    <property type="project" value="Ensembl"/>
</dbReference>
<evidence type="ECO:0000256" key="2">
    <source>
        <dbReference type="ARBA" id="ARBA00009848"/>
    </source>
</evidence>
<evidence type="ECO:0000256" key="1">
    <source>
        <dbReference type="ARBA" id="ARBA00004651"/>
    </source>
</evidence>
<sequence length="571" mass="63429">MCPDQPLGKRWEAAKPQQGDLIVGGGQARGLAAPRACVPSSGVQCPHLGDRGGLWGDGAGHGLGTRTGDAQPQTSREQKEERRRARPNPHRGEQRGRRRHSPGAAMGQKCMEKVSSFLFEYDTPRMVLVRNKKVGLTFRLIQLIVLAYIIGWVFLYEKGYQSQDSIVSSVSVKLKGLTLTNESVLGPHIWDVVDYVFPPQGDNSFVVMTNFIITPGQKQGTCPELPDAGLCTRDSDCSKGTYSRQGQGLMTGRCVNFNSSVKTCEIFGWCPVEVDYHVPNPALLSEAEKFTLFIKNSITFPRFKVSRRNLVESVTKQYLKKCTYHKVTDSLCPVFDLGYVVKESGQNFTVLAVKGGVVGITIDWNCDLDWPVRHCKPIYQFHGLYNDDSNVSPGFNFRYAKYYKEDGTDKRTLYKVFGIRFDILVNGKAGKFDIIPTMTTIGSGIGIFGVASVLCDLLLLHFLQGRDYYKQKKFKYAEQEPVSTGTSLPARGSRWASMGACVVMPCQGPRSCRGVPRHLPELLGAPSPWGCPRPGAVSLPSKITFCMTHRFLPLLTFRDHPHDHGMFPVLS</sequence>
<evidence type="ECO:0000256" key="12">
    <source>
        <dbReference type="ARBA" id="ARBA00023170"/>
    </source>
</evidence>
<evidence type="ECO:0000256" key="13">
    <source>
        <dbReference type="ARBA" id="ARBA00023180"/>
    </source>
</evidence>
<keyword evidence="13" id="KW-0325">Glycoprotein</keyword>
<feature type="compositionally biased region" description="Gly residues" evidence="19">
    <location>
        <begin position="51"/>
        <end position="65"/>
    </location>
</feature>
<keyword evidence="10 18" id="KW-0472">Membrane</keyword>
<accession>A0A8B9BYG5</accession>
<keyword evidence="12 18" id="KW-0675">Receptor</keyword>
<keyword evidence="7" id="KW-0067">ATP-binding</keyword>
<proteinExistence type="inferred from homology"/>
<evidence type="ECO:0000256" key="15">
    <source>
        <dbReference type="ARBA" id="ARBA00023303"/>
    </source>
</evidence>
<keyword evidence="21" id="KW-1185">Reference proteome</keyword>
<keyword evidence="14" id="KW-1071">Ligand-gated ion channel</keyword>
<dbReference type="InterPro" id="IPR001429">
    <property type="entry name" value="P2X_purnocptor"/>
</dbReference>
<dbReference type="NCBIfam" id="TIGR00863">
    <property type="entry name" value="P2X"/>
    <property type="match status" value="1"/>
</dbReference>
<dbReference type="GO" id="GO:0004931">
    <property type="term" value="F:extracellularly ATP-gated monoatomic cation channel activity"/>
    <property type="evidence" value="ECO:0007669"/>
    <property type="project" value="Ensembl"/>
</dbReference>
<protein>
    <recommendedName>
        <fullName evidence="18">P2X purinoceptor</fullName>
    </recommendedName>
</protein>